<dbReference type="Proteomes" id="UP000269940">
    <property type="component" value="Segment"/>
</dbReference>
<organism evidence="1 2">
    <name type="scientific">Acinetobacter phage vB_AbaM_B09_Aci05</name>
    <dbReference type="NCBI Taxonomy" id="2315458"/>
    <lineage>
        <taxon>Viruses</taxon>
        <taxon>Duplodnaviria</taxon>
        <taxon>Heunggongvirae</taxon>
        <taxon>Uroviricota</taxon>
        <taxon>Caudoviricetes</taxon>
        <taxon>Saclayvirus</taxon>
        <taxon>Saclayvirus Aci05</taxon>
    </lineage>
</organism>
<evidence type="ECO:0000313" key="1">
    <source>
        <dbReference type="EMBL" id="AYD82424.1"/>
    </source>
</evidence>
<proteinExistence type="predicted"/>
<dbReference type="EMBL" id="MH746814">
    <property type="protein sequence ID" value="AYD82424.1"/>
    <property type="molecule type" value="Genomic_DNA"/>
</dbReference>
<reference evidence="1 2" key="1">
    <citation type="submission" date="2018-08" db="EMBL/GenBank/DDBJ databases">
        <title>Complete genome sequence of five Acinetobacter baumannii phages from Abidjan, Cote d'Ivoire.</title>
        <authorList>
            <person name="Essoh C."/>
            <person name="Vernadet J.-P."/>
            <person name="Vergnaud G."/>
            <person name="Resch G."/>
            <person name="Pourcel C."/>
        </authorList>
    </citation>
    <scope>NUCLEOTIDE SEQUENCE [LARGE SCALE GENOMIC DNA]</scope>
</reference>
<accession>A0A386KDP4</accession>
<sequence>MGWLKAKKQMVVTIGENIYKVIELRRGDGKLSKLRLNRVVNGEVIPYIHKYITLNDACSIYIDGVVRYKVQMEDGSIGFISAGAIQ</sequence>
<evidence type="ECO:0000313" key="2">
    <source>
        <dbReference type="Proteomes" id="UP000269940"/>
    </source>
</evidence>
<keyword evidence="2" id="KW-1185">Reference proteome</keyword>
<gene>
    <name evidence="1" type="ORF">Aci05_082</name>
</gene>
<protein>
    <submittedName>
        <fullName evidence="1">Uncharacterized protein</fullName>
    </submittedName>
</protein>
<name>A0A386KDP4_9CAUD</name>